<feature type="transmembrane region" description="Helical" evidence="1">
    <location>
        <begin position="82"/>
        <end position="101"/>
    </location>
</feature>
<sequence length="123" mass="13917">MEFNVEYNNNTKHHSTQLHPPQLQALAGRRHSARTALLHSRVREVARLLNEFYGYLLVGYHGMGLMLQMVSTVDFIAGRVDAYALAMLPMLFTFFVSQAVFGQRLETSSEGVGWAAYQRAKVL</sequence>
<dbReference type="EMBL" id="JAHWGI010001107">
    <property type="protein sequence ID" value="KAK3922698.1"/>
    <property type="molecule type" value="Genomic_DNA"/>
</dbReference>
<name>A0AAE1LK55_9NEOP</name>
<evidence type="ECO:0000313" key="2">
    <source>
        <dbReference type="EMBL" id="KAK3922698.1"/>
    </source>
</evidence>
<gene>
    <name evidence="2" type="ORF">KUF71_001494</name>
</gene>
<reference evidence="2" key="2">
    <citation type="journal article" date="2023" name="BMC Genomics">
        <title>Pest status, molecular evolution, and epigenetic factors derived from the genome assembly of Frankliniella fusca, a thysanopteran phytovirus vector.</title>
        <authorList>
            <person name="Catto M.A."/>
            <person name="Labadie P.E."/>
            <person name="Jacobson A.L."/>
            <person name="Kennedy G.G."/>
            <person name="Srinivasan R."/>
            <person name="Hunt B.G."/>
        </authorList>
    </citation>
    <scope>NUCLEOTIDE SEQUENCE</scope>
    <source>
        <strain evidence="2">PL_HMW_Pooled</strain>
    </source>
</reference>
<evidence type="ECO:0000313" key="3">
    <source>
        <dbReference type="Proteomes" id="UP001219518"/>
    </source>
</evidence>
<dbReference type="AlphaFoldDB" id="A0AAE1LK55"/>
<protein>
    <submittedName>
        <fullName evidence="2">Cytochrome P450 143</fullName>
    </submittedName>
</protein>
<keyword evidence="3" id="KW-1185">Reference proteome</keyword>
<reference evidence="2" key="1">
    <citation type="submission" date="2021-07" db="EMBL/GenBank/DDBJ databases">
        <authorList>
            <person name="Catto M.A."/>
            <person name="Jacobson A."/>
            <person name="Kennedy G."/>
            <person name="Labadie P."/>
            <person name="Hunt B.G."/>
            <person name="Srinivasan R."/>
        </authorList>
    </citation>
    <scope>NUCLEOTIDE SEQUENCE</scope>
    <source>
        <strain evidence="2">PL_HMW_Pooled</strain>
        <tissue evidence="2">Head</tissue>
    </source>
</reference>
<proteinExistence type="predicted"/>
<evidence type="ECO:0000256" key="1">
    <source>
        <dbReference type="SAM" id="Phobius"/>
    </source>
</evidence>
<dbReference type="Proteomes" id="UP001219518">
    <property type="component" value="Unassembled WGS sequence"/>
</dbReference>
<accession>A0AAE1LK55</accession>
<keyword evidence="1" id="KW-0812">Transmembrane</keyword>
<keyword evidence="1" id="KW-1133">Transmembrane helix</keyword>
<keyword evidence="1" id="KW-0472">Membrane</keyword>
<feature type="transmembrane region" description="Helical" evidence="1">
    <location>
        <begin position="52"/>
        <end position="70"/>
    </location>
</feature>
<comment type="caution">
    <text evidence="2">The sequence shown here is derived from an EMBL/GenBank/DDBJ whole genome shotgun (WGS) entry which is preliminary data.</text>
</comment>
<organism evidence="2 3">
    <name type="scientific">Frankliniella fusca</name>
    <dbReference type="NCBI Taxonomy" id="407009"/>
    <lineage>
        <taxon>Eukaryota</taxon>
        <taxon>Metazoa</taxon>
        <taxon>Ecdysozoa</taxon>
        <taxon>Arthropoda</taxon>
        <taxon>Hexapoda</taxon>
        <taxon>Insecta</taxon>
        <taxon>Pterygota</taxon>
        <taxon>Neoptera</taxon>
        <taxon>Paraneoptera</taxon>
        <taxon>Thysanoptera</taxon>
        <taxon>Terebrantia</taxon>
        <taxon>Thripoidea</taxon>
        <taxon>Thripidae</taxon>
        <taxon>Frankliniella</taxon>
    </lineage>
</organism>